<evidence type="ECO:0000256" key="1">
    <source>
        <dbReference type="ARBA" id="ARBA00004613"/>
    </source>
</evidence>
<feature type="signal peptide" evidence="4">
    <location>
        <begin position="1"/>
        <end position="33"/>
    </location>
</feature>
<keyword evidence="7" id="KW-1185">Reference proteome</keyword>
<evidence type="ECO:0000256" key="4">
    <source>
        <dbReference type="SAM" id="SignalP"/>
    </source>
</evidence>
<evidence type="ECO:0000313" key="6">
    <source>
        <dbReference type="EMBL" id="MBB3932593.1"/>
    </source>
</evidence>
<dbReference type="PANTHER" id="PTHR12338">
    <property type="entry name" value="AUTOTRANSPORTER"/>
    <property type="match status" value="1"/>
</dbReference>
<accession>A0A840ATM1</accession>
<dbReference type="Gene3D" id="3.30.160.710">
    <property type="match status" value="1"/>
</dbReference>
<dbReference type="InterPro" id="IPR011050">
    <property type="entry name" value="Pectin_lyase_fold/virulence"/>
</dbReference>
<dbReference type="Pfam" id="PF05860">
    <property type="entry name" value="TPS"/>
    <property type="match status" value="1"/>
</dbReference>
<sequence length="1626" mass="161278">MGRSASTRAALLASATYLTPFLLGIGLSGSAQADGTLPTGGEVVSGSAAIAASPSGNLRVDQSSPTAILNWQSFSIGAGNSVTFANGSGATLNRVTGFTPSQIDGVLSASGSVYLVNPSGIVIGSSGVISTGGSFIASTLDVSDAEFNAQGAMTFKGDSQAAVINYGSIGALGGDVALFARKVGNEGTITAPNGTAALAAGYEVLMRDAALSDGKFLVKVGGGDTEASTSGVIQAANVELRANGGNVYALAGNTSSITKATGVASKGGRIFLTAGDGGSVKVAQKLSAKRSVGNGKSKGGDIRISGGDVAISAMLDAAGEGGGDGGTIVATGKGVSILATAKLDVSGALGGVILVGGDYQGGTNADTKYLAEAVANAQTTSVAAGAILDASSSEGAGGNVVVWSDQYTQFAGTILSTGSGSGAGGDAEVSGKAVLDFTGTVDLSSASGAFGWLLLDPYNLTITDAASSGMSGFNANANDSVLNAVSLRGALQGANVRVTTGSGGEQAGDITVASLIYWDGLGTTLELSAYHDIVVNAAISAGVGGSLVLRADNTGTGAGTVSFGSGGSIVVPGGVSIFCNPSSYANPTDYSGYMGGGYTPLTAYMLVNNVDDLQAINTNLGGTYALGRDIDASGTATWNSGAGFAPIGTSYATRFKGIFDGQGHVIDGLTIDRPDDAFVGLFGYTDDGSIIRGVGLTNVDITADLIAGAVVGYSGGAVSDVYASGSIQGAAQIGGILGQNYYYGTLTNAYSLVSVTSAADGGGLVGRNIGKIVTSYASGLVSGDVVGGITGLNEGLITNSYWDTDSTGQASPTAGDGSGTTTNVTGIDASNRYKQSTYANLDFGSTWYMIDGETRPFLRSEYQTTITNAHQLQLIALDLGATYTLGADVDASATDGANAADMWSTRGFVPLGTDSDGAALNANNGFYGTLDGQGHVIDKLTIDRPDRDSVALFGRAGNATILDLGLTHIDVTGKGTVGGLVGFSVAASGELSVARTYVTGKVTSTGSVAGGLFGYLYAAVDGTAKIEQSYADVVIQGGALVGGLVGHAFGGYGGTTIIADSYAVGSVSGSSDVGGLVGRSDTFSSGTVTIERSYAANQVTGTSTVGGLVGYDGGTTSYSGNFWDTLVTDQSCGVGTACAGITGVTGLTMAQFQDTASFMTLASAAGWDFDTVWAPPSAGYYPELYAVTPVVWVRSATASSTYGDSTATVTSTSGAGGPNSYVFGPDGDSLNPLGTSIAIDPTLSAGDHIVTLANGNSSQTSAGGVTYRVFTYHAGSTVSVDKATLTVTADNGQMNYGDTPSLGYSVSGWKNSQTDALLTGVDVSTNATALSNVGNGYITSATGGALGGAATGNYTITYVNGSFEVKPATLTVTANDGQMDYGDTPSLGYSVSGWKNNQTDALLTGVGVSTDATALSNVGNGYVTSASGGSLGGAATGNYVLSYVNGSFEVKPATLTVTADDGSMIYGNSVPSLGYSVSGWKNGQGDNLLTGVGVSTDATSTSNVGTSYVTTAANGILGGAAAGNYIITYENGAFDVTTRALTVTADAQSMIYGNSVPGLTYDIGGMGLVNGDQLSGGLATSASSMSSVGAYAITQGSLAASSNYALTYVGNDLTVTPRGRARPSDS</sequence>
<dbReference type="InterPro" id="IPR008638">
    <property type="entry name" value="FhaB/CdiA-like_TPS"/>
</dbReference>
<dbReference type="InterPro" id="IPR012334">
    <property type="entry name" value="Pectin_lyas_fold"/>
</dbReference>
<feature type="chain" id="PRO_5032377452" evidence="4">
    <location>
        <begin position="34"/>
        <end position="1626"/>
    </location>
</feature>
<dbReference type="EMBL" id="JACIDS010000004">
    <property type="protein sequence ID" value="MBB3932593.1"/>
    <property type="molecule type" value="Genomic_DNA"/>
</dbReference>
<comment type="subcellular location">
    <subcellularLocation>
        <location evidence="1">Secreted</location>
    </subcellularLocation>
</comment>
<dbReference type="Proteomes" id="UP000553963">
    <property type="component" value="Unassembled WGS sequence"/>
</dbReference>
<keyword evidence="3 4" id="KW-0732">Signal</keyword>
<comment type="caution">
    <text evidence="6">The sequence shown here is derived from an EMBL/GenBank/DDBJ whole genome shotgun (WGS) entry which is preliminary data.</text>
</comment>
<dbReference type="SUPFAM" id="SSF51126">
    <property type="entry name" value="Pectin lyase-like"/>
    <property type="match status" value="1"/>
</dbReference>
<dbReference type="InterPro" id="IPR041286">
    <property type="entry name" value="MBG_2"/>
</dbReference>
<dbReference type="NCBIfam" id="TIGR01901">
    <property type="entry name" value="adhes_NPXG"/>
    <property type="match status" value="1"/>
</dbReference>
<dbReference type="RefSeq" id="WP_183400204.1">
    <property type="nucleotide sequence ID" value="NZ_JACIDS010000004.1"/>
</dbReference>
<dbReference type="GO" id="GO:0005576">
    <property type="term" value="C:extracellular region"/>
    <property type="evidence" value="ECO:0007669"/>
    <property type="project" value="UniProtKB-SubCell"/>
</dbReference>
<reference evidence="6 7" key="1">
    <citation type="submission" date="2020-08" db="EMBL/GenBank/DDBJ databases">
        <title>Genomic Encyclopedia of Type Strains, Phase IV (KMG-IV): sequencing the most valuable type-strain genomes for metagenomic binning, comparative biology and taxonomic classification.</title>
        <authorList>
            <person name="Goeker M."/>
        </authorList>
    </citation>
    <scope>NUCLEOTIDE SEQUENCE [LARGE SCALE GENOMIC DNA]</scope>
    <source>
        <strain evidence="6 7">DSM 25966</strain>
    </source>
</reference>
<evidence type="ECO:0000259" key="5">
    <source>
        <dbReference type="SMART" id="SM00912"/>
    </source>
</evidence>
<dbReference type="Gene3D" id="2.160.20.110">
    <property type="match status" value="2"/>
</dbReference>
<protein>
    <submittedName>
        <fullName evidence="6">Filamentous hemagglutinin family protein</fullName>
    </submittedName>
</protein>
<keyword evidence="2" id="KW-0964">Secreted</keyword>
<dbReference type="PANTHER" id="PTHR12338:SF8">
    <property type="entry name" value="HEME_HEMOPEXIN-BINDING PROTEIN"/>
    <property type="match status" value="1"/>
</dbReference>
<proteinExistence type="predicted"/>
<feature type="domain" description="Filamentous haemagglutinin FhaB/tRNA nuclease CdiA-like TPS" evidence="5">
    <location>
        <begin position="34"/>
        <end position="146"/>
    </location>
</feature>
<gene>
    <name evidence="6" type="ORF">GGR25_003651</name>
</gene>
<evidence type="ECO:0000313" key="7">
    <source>
        <dbReference type="Proteomes" id="UP000553963"/>
    </source>
</evidence>
<dbReference type="Pfam" id="PF18676">
    <property type="entry name" value="MBG_2"/>
    <property type="match status" value="4"/>
</dbReference>
<organism evidence="6 7">
    <name type="scientific">Kaistia hirudinis</name>
    <dbReference type="NCBI Taxonomy" id="1293440"/>
    <lineage>
        <taxon>Bacteria</taxon>
        <taxon>Pseudomonadati</taxon>
        <taxon>Pseudomonadota</taxon>
        <taxon>Alphaproteobacteria</taxon>
        <taxon>Hyphomicrobiales</taxon>
        <taxon>Kaistiaceae</taxon>
        <taxon>Kaistia</taxon>
    </lineage>
</organism>
<dbReference type="SMART" id="SM00912">
    <property type="entry name" value="Haemagg_act"/>
    <property type="match status" value="1"/>
</dbReference>
<evidence type="ECO:0000256" key="3">
    <source>
        <dbReference type="ARBA" id="ARBA00022729"/>
    </source>
</evidence>
<dbReference type="Gene3D" id="2.160.20.10">
    <property type="entry name" value="Single-stranded right-handed beta-helix, Pectin lyase-like"/>
    <property type="match status" value="1"/>
</dbReference>
<evidence type="ECO:0000256" key="2">
    <source>
        <dbReference type="ARBA" id="ARBA00022525"/>
    </source>
</evidence>
<name>A0A840ATM1_9HYPH</name>
<dbReference type="InterPro" id="IPR050909">
    <property type="entry name" value="Bact_Autotransporter_VF"/>
</dbReference>